<dbReference type="EMBL" id="AKGD01000001">
    <property type="protein sequence ID" value="EIT72039.1"/>
    <property type="molecule type" value="Genomic_DNA"/>
</dbReference>
<sequence length="501" mass="53084">MTASLLIGRGQTPQCLDARYANRHGLIAGATGTGKTVSLQVLAEGFSAIGVPVLAVDIKGDLSGIAKASAGGPKLEARAAKTGMEAYRPAACPVVFWDVFGRRGHPLRATVSDLGPLLFARLLALSDVQASVLSLAFRYADDHGLLLLDLKDLRALLNHLAANAKALGADYGLISSASIAAIQRALLALESAGGEHFFGEPALDLSDLLRTDLSGRGLVHLLAADQLFLQPQLYAAVLLWLLGELYEQLPEQGDADQPRLVLFLDEAHLLFKDASAALVDKVEQVVRLIRSKGVGLYFVTQNPLDLPDAVLAQLGNRVQHALRAFTPRDQKAVRAAAETFRANPGLDVASAITELGVGEALVSTLGDDGIPSAVERTLIRPPQSSIGALSDAERAAIVERSPVRGRYEQAIDRESAYERLTARAAAAKPAPSSDDSGWQQQVEDAFGKGSRAPEPRRKPAARRGDSVAEAAVKSAVRGLSGTLGRELGRQLLRGLLGSLKR</sequence>
<accession>I7ZJE5</accession>
<organism evidence="3 4">
    <name type="scientific">Hydrocarboniphaga effusa AP103</name>
    <dbReference type="NCBI Taxonomy" id="1172194"/>
    <lineage>
        <taxon>Bacteria</taxon>
        <taxon>Pseudomonadati</taxon>
        <taxon>Pseudomonadota</taxon>
        <taxon>Gammaproteobacteria</taxon>
        <taxon>Nevskiales</taxon>
        <taxon>Nevskiaceae</taxon>
        <taxon>Hydrocarboniphaga</taxon>
    </lineage>
</organism>
<dbReference type="InterPro" id="IPR027417">
    <property type="entry name" value="P-loop_NTPase"/>
</dbReference>
<feature type="region of interest" description="Disordered" evidence="1">
    <location>
        <begin position="445"/>
        <end position="468"/>
    </location>
</feature>
<dbReference type="OrthoDB" id="9758751at2"/>
<dbReference type="InterPro" id="IPR051162">
    <property type="entry name" value="T4SS_component"/>
</dbReference>
<dbReference type="PANTHER" id="PTHR30121:SF6">
    <property type="entry name" value="SLR6007 PROTEIN"/>
    <property type="match status" value="1"/>
</dbReference>
<dbReference type="STRING" id="1172194.WQQ_21760"/>
<feature type="compositionally biased region" description="Basic and acidic residues" evidence="1">
    <location>
        <begin position="451"/>
        <end position="466"/>
    </location>
</feature>
<evidence type="ECO:0000313" key="3">
    <source>
        <dbReference type="EMBL" id="EIT72039.1"/>
    </source>
</evidence>
<dbReference type="PATRIC" id="fig|1172194.4.peg.2102"/>
<proteinExistence type="predicted"/>
<evidence type="ECO:0000259" key="2">
    <source>
        <dbReference type="Pfam" id="PF05872"/>
    </source>
</evidence>
<dbReference type="InterPro" id="IPR033186">
    <property type="entry name" value="HerA_C"/>
</dbReference>
<evidence type="ECO:0000313" key="4">
    <source>
        <dbReference type="Proteomes" id="UP000003704"/>
    </source>
</evidence>
<dbReference type="Proteomes" id="UP000003704">
    <property type="component" value="Unassembled WGS sequence"/>
</dbReference>
<reference evidence="3 4" key="1">
    <citation type="journal article" date="2012" name="J. Bacteriol.">
        <title>Genome Sequence of n-Alkane-Degrading Hydrocarboniphaga effusa Strain AP103T (ATCC BAA-332T).</title>
        <authorList>
            <person name="Chang H.K."/>
            <person name="Zylstra G.J."/>
            <person name="Chae J.C."/>
        </authorList>
    </citation>
    <scope>NUCLEOTIDE SEQUENCE [LARGE SCALE GENOMIC DNA]</scope>
    <source>
        <strain evidence="3 4">AP103</strain>
    </source>
</reference>
<comment type="caution">
    <text evidence="3">The sequence shown here is derived from an EMBL/GenBank/DDBJ whole genome shotgun (WGS) entry which is preliminary data.</text>
</comment>
<protein>
    <recommendedName>
        <fullName evidence="2">Helicase HerA-like C-terminal domain-containing protein</fullName>
    </recommendedName>
</protein>
<dbReference type="SUPFAM" id="SSF52540">
    <property type="entry name" value="P-loop containing nucleoside triphosphate hydrolases"/>
    <property type="match status" value="1"/>
</dbReference>
<keyword evidence="4" id="KW-1185">Reference proteome</keyword>
<dbReference type="Gene3D" id="3.40.50.300">
    <property type="entry name" value="P-loop containing nucleotide triphosphate hydrolases"/>
    <property type="match status" value="2"/>
</dbReference>
<feature type="domain" description="Helicase HerA-like C-terminal" evidence="2">
    <location>
        <begin position="11"/>
        <end position="499"/>
    </location>
</feature>
<dbReference type="Pfam" id="PF05872">
    <property type="entry name" value="HerA_C"/>
    <property type="match status" value="1"/>
</dbReference>
<name>I7ZJE5_9GAMM</name>
<dbReference type="PANTHER" id="PTHR30121">
    <property type="entry name" value="UNCHARACTERIZED PROTEIN YJGR-RELATED"/>
    <property type="match status" value="1"/>
</dbReference>
<gene>
    <name evidence="3" type="ORF">WQQ_21760</name>
</gene>
<dbReference type="RefSeq" id="WP_007185119.1">
    <property type="nucleotide sequence ID" value="NZ_AKGD01000001.1"/>
</dbReference>
<evidence type="ECO:0000256" key="1">
    <source>
        <dbReference type="SAM" id="MobiDB-lite"/>
    </source>
</evidence>
<dbReference type="AlphaFoldDB" id="I7ZJE5"/>